<feature type="transmembrane region" description="Helical" evidence="1">
    <location>
        <begin position="133"/>
        <end position="158"/>
    </location>
</feature>
<evidence type="ECO:0000313" key="2">
    <source>
        <dbReference type="EMBL" id="TWH22567.1"/>
    </source>
</evidence>
<organism evidence="2 3">
    <name type="scientific">Prauserella rugosa</name>
    <dbReference type="NCBI Taxonomy" id="43354"/>
    <lineage>
        <taxon>Bacteria</taxon>
        <taxon>Bacillati</taxon>
        <taxon>Actinomycetota</taxon>
        <taxon>Actinomycetes</taxon>
        <taxon>Pseudonocardiales</taxon>
        <taxon>Pseudonocardiaceae</taxon>
        <taxon>Prauserella</taxon>
    </lineage>
</organism>
<dbReference type="AlphaFoldDB" id="A0A660CL08"/>
<dbReference type="OrthoDB" id="3406108at2"/>
<proteinExistence type="predicted"/>
<dbReference type="Proteomes" id="UP000317303">
    <property type="component" value="Unassembled WGS sequence"/>
</dbReference>
<comment type="caution">
    <text evidence="2">The sequence shown here is derived from an EMBL/GenBank/DDBJ whole genome shotgun (WGS) entry which is preliminary data.</text>
</comment>
<evidence type="ECO:0000313" key="3">
    <source>
        <dbReference type="Proteomes" id="UP000317303"/>
    </source>
</evidence>
<name>A0A660CL08_9PSEU</name>
<feature type="transmembrane region" description="Helical" evidence="1">
    <location>
        <begin position="94"/>
        <end position="113"/>
    </location>
</feature>
<sequence>MLPELRGPSTLVVVRRAGVSLLVIGIVGQLGWLAELVLTTHVSPLHTVISGLAAPGEPYAVVFRTMEVASGVAFVLSVPPMLRLAPVQRRARLTILMVGLLGVAYVLRGAFPIECVHDGSGVCTPDPALTPGGYINFAASMLVSLLCAAGPIGLLLWWYGRWTVAPMTGIVVGTLSWIVLVLDGLLGPGIFAGLASRAQMVGASIVLGAGAVYLARTARVG</sequence>
<dbReference type="EMBL" id="VLJV01000001">
    <property type="protein sequence ID" value="TWH22567.1"/>
    <property type="molecule type" value="Genomic_DNA"/>
</dbReference>
<evidence type="ECO:0000256" key="1">
    <source>
        <dbReference type="SAM" id="Phobius"/>
    </source>
</evidence>
<keyword evidence="1" id="KW-0812">Transmembrane</keyword>
<dbReference type="Pfam" id="PF06197">
    <property type="entry name" value="DUF998"/>
    <property type="match status" value="1"/>
</dbReference>
<gene>
    <name evidence="2" type="ORF">JD82_04449</name>
</gene>
<keyword evidence="3" id="KW-1185">Reference proteome</keyword>
<keyword evidence="1" id="KW-1133">Transmembrane helix</keyword>
<feature type="transmembrane region" description="Helical" evidence="1">
    <location>
        <begin position="61"/>
        <end position="82"/>
    </location>
</feature>
<accession>A0A660CL08</accession>
<reference evidence="2 3" key="1">
    <citation type="submission" date="2019-07" db="EMBL/GenBank/DDBJ databases">
        <title>R&amp;d 2014.</title>
        <authorList>
            <person name="Klenk H.-P."/>
        </authorList>
    </citation>
    <scope>NUCLEOTIDE SEQUENCE [LARGE SCALE GENOMIC DNA]</scope>
    <source>
        <strain evidence="2 3">DSM 43194</strain>
    </source>
</reference>
<keyword evidence="1" id="KW-0472">Membrane</keyword>
<dbReference type="RefSeq" id="WP_036877712.1">
    <property type="nucleotide sequence ID" value="NZ_JOIJ01000030.1"/>
</dbReference>
<feature type="transmembrane region" description="Helical" evidence="1">
    <location>
        <begin position="198"/>
        <end position="215"/>
    </location>
</feature>
<dbReference type="InterPro" id="IPR009339">
    <property type="entry name" value="DUF998"/>
</dbReference>
<protein>
    <submittedName>
        <fullName evidence="2">Uncharacterized protein DUF998</fullName>
    </submittedName>
</protein>
<feature type="transmembrane region" description="Helical" evidence="1">
    <location>
        <begin position="170"/>
        <end position="192"/>
    </location>
</feature>
<feature type="transmembrane region" description="Helical" evidence="1">
    <location>
        <begin position="21"/>
        <end position="41"/>
    </location>
</feature>